<feature type="domain" description="Aminomethyltransferase C-terminal" evidence="9">
    <location>
        <begin position="293"/>
        <end position="370"/>
    </location>
</feature>
<dbReference type="NCBIfam" id="TIGR00528">
    <property type="entry name" value="gcvT"/>
    <property type="match status" value="1"/>
</dbReference>
<dbReference type="SUPFAM" id="SSF103025">
    <property type="entry name" value="Folate-binding domain"/>
    <property type="match status" value="1"/>
</dbReference>
<organism evidence="10 12">
    <name type="scientific">Saliniramus fredricksonii</name>
    <dbReference type="NCBI Taxonomy" id="1653334"/>
    <lineage>
        <taxon>Bacteria</taxon>
        <taxon>Pseudomonadati</taxon>
        <taxon>Pseudomonadota</taxon>
        <taxon>Alphaproteobacteria</taxon>
        <taxon>Hyphomicrobiales</taxon>
        <taxon>Salinarimonadaceae</taxon>
        <taxon>Saliniramus</taxon>
    </lineage>
</organism>
<dbReference type="OrthoDB" id="9774591at2"/>
<dbReference type="NCBIfam" id="NF010093">
    <property type="entry name" value="PRK13579.1"/>
    <property type="match status" value="1"/>
</dbReference>
<dbReference type="PIRSF" id="PIRSF006487">
    <property type="entry name" value="GcvT"/>
    <property type="match status" value="1"/>
</dbReference>
<dbReference type="InterPro" id="IPR006222">
    <property type="entry name" value="GCVT_N"/>
</dbReference>
<comment type="similarity">
    <text evidence="1">Belongs to the GcvT family.</text>
</comment>
<dbReference type="PANTHER" id="PTHR43757:SF2">
    <property type="entry name" value="AMINOMETHYLTRANSFERASE, MITOCHONDRIAL"/>
    <property type="match status" value="1"/>
</dbReference>
<dbReference type="AlphaFoldDB" id="A0A0P7X485"/>
<proteinExistence type="inferred from homology"/>
<name>A0A0P7X485_9HYPH</name>
<dbReference type="Pfam" id="PF01571">
    <property type="entry name" value="GCV_T"/>
    <property type="match status" value="1"/>
</dbReference>
<keyword evidence="13" id="KW-1185">Reference proteome</keyword>
<evidence type="ECO:0000256" key="4">
    <source>
        <dbReference type="ARBA" id="ARBA00022679"/>
    </source>
</evidence>
<reference evidence="11 13" key="2">
    <citation type="submission" date="2016-08" db="EMBL/GenBank/DDBJ databases">
        <authorList>
            <person name="Varghese N."/>
            <person name="Submissions Spin"/>
        </authorList>
    </citation>
    <scope>NUCLEOTIDE SEQUENCE [LARGE SCALE GENOMIC DNA]</scope>
    <source>
        <strain evidence="11 13">HL-109</strain>
    </source>
</reference>
<evidence type="ECO:0000256" key="7">
    <source>
        <dbReference type="PIRSR" id="PIRSR006487-1"/>
    </source>
</evidence>
<evidence type="ECO:0000256" key="6">
    <source>
        <dbReference type="ARBA" id="ARBA00047665"/>
    </source>
</evidence>
<dbReference type="PATRIC" id="fig|1653334.4.peg.716"/>
<accession>A0A0P7X485</accession>
<comment type="catalytic activity">
    <reaction evidence="6">
        <text>N(6)-[(R)-S(8)-aminomethyldihydrolipoyl]-L-lysyl-[protein] + (6S)-5,6,7,8-tetrahydrofolate = N(6)-[(R)-dihydrolipoyl]-L-lysyl-[protein] + (6R)-5,10-methylene-5,6,7,8-tetrahydrofolate + NH4(+)</text>
        <dbReference type="Rhea" id="RHEA:16945"/>
        <dbReference type="Rhea" id="RHEA-COMP:10475"/>
        <dbReference type="Rhea" id="RHEA-COMP:10492"/>
        <dbReference type="ChEBI" id="CHEBI:15636"/>
        <dbReference type="ChEBI" id="CHEBI:28938"/>
        <dbReference type="ChEBI" id="CHEBI:57453"/>
        <dbReference type="ChEBI" id="CHEBI:83100"/>
        <dbReference type="ChEBI" id="CHEBI:83143"/>
        <dbReference type="EC" id="2.1.2.10"/>
    </reaction>
</comment>
<protein>
    <recommendedName>
        <fullName evidence="2">aminomethyltransferase</fullName>
        <ecNumber evidence="2">2.1.2.10</ecNumber>
    </recommendedName>
    <alternativeName>
        <fullName evidence="5">Glycine cleavage system T protein</fullName>
    </alternativeName>
</protein>
<evidence type="ECO:0000256" key="3">
    <source>
        <dbReference type="ARBA" id="ARBA00022576"/>
    </source>
</evidence>
<dbReference type="Gene3D" id="2.40.30.110">
    <property type="entry name" value="Aminomethyltransferase beta-barrel domains"/>
    <property type="match status" value="1"/>
</dbReference>
<reference evidence="10 12" key="1">
    <citation type="submission" date="2015-09" db="EMBL/GenBank/DDBJ databases">
        <title>Identification and resolution of microdiversity through metagenomic sequencing of parallel consortia.</title>
        <authorList>
            <person name="Nelson W.C."/>
            <person name="Romine M.F."/>
            <person name="Lindemann S.R."/>
        </authorList>
    </citation>
    <scope>NUCLEOTIDE SEQUENCE [LARGE SCALE GENOMIC DNA]</scope>
    <source>
        <strain evidence="10">HL-109</strain>
    </source>
</reference>
<dbReference type="SUPFAM" id="SSF101790">
    <property type="entry name" value="Aminomethyltransferase beta-barrel domain"/>
    <property type="match status" value="1"/>
</dbReference>
<dbReference type="Proteomes" id="UP000050497">
    <property type="component" value="Unassembled WGS sequence"/>
</dbReference>
<feature type="domain" description="GCVT N-terminal" evidence="8">
    <location>
        <begin position="13"/>
        <end position="269"/>
    </location>
</feature>
<dbReference type="STRING" id="1653334.GA0071312_0381"/>
<dbReference type="Gene3D" id="3.30.1360.120">
    <property type="entry name" value="Probable tRNA modification gtpase trme, domain 1"/>
    <property type="match status" value="1"/>
</dbReference>
<dbReference type="GO" id="GO:0008483">
    <property type="term" value="F:transaminase activity"/>
    <property type="evidence" value="ECO:0007669"/>
    <property type="project" value="UniProtKB-KW"/>
</dbReference>
<keyword evidence="3" id="KW-0032">Aminotransferase</keyword>
<evidence type="ECO:0000259" key="8">
    <source>
        <dbReference type="Pfam" id="PF01571"/>
    </source>
</evidence>
<evidence type="ECO:0000313" key="11">
    <source>
        <dbReference type="EMBL" id="SCC78596.1"/>
    </source>
</evidence>
<dbReference type="GO" id="GO:0004047">
    <property type="term" value="F:aminomethyltransferase activity"/>
    <property type="evidence" value="ECO:0007669"/>
    <property type="project" value="UniProtKB-EC"/>
</dbReference>
<dbReference type="GO" id="GO:0006546">
    <property type="term" value="P:glycine catabolic process"/>
    <property type="evidence" value="ECO:0007669"/>
    <property type="project" value="InterPro"/>
</dbReference>
<dbReference type="GO" id="GO:0032259">
    <property type="term" value="P:methylation"/>
    <property type="evidence" value="ECO:0007669"/>
    <property type="project" value="UniProtKB-KW"/>
</dbReference>
<dbReference type="NCBIfam" id="NF001567">
    <property type="entry name" value="PRK00389.1"/>
    <property type="match status" value="1"/>
</dbReference>
<dbReference type="PANTHER" id="PTHR43757">
    <property type="entry name" value="AMINOMETHYLTRANSFERASE"/>
    <property type="match status" value="1"/>
</dbReference>
<dbReference type="EMBL" id="LJSX01000027">
    <property type="protein sequence ID" value="KPQ09487.1"/>
    <property type="molecule type" value="Genomic_DNA"/>
</dbReference>
<evidence type="ECO:0000256" key="5">
    <source>
        <dbReference type="ARBA" id="ARBA00031395"/>
    </source>
</evidence>
<feature type="binding site" evidence="7">
    <location>
        <position position="207"/>
    </location>
    <ligand>
        <name>substrate</name>
    </ligand>
</feature>
<dbReference type="InterPro" id="IPR006223">
    <property type="entry name" value="GcvT"/>
</dbReference>
<evidence type="ECO:0000256" key="2">
    <source>
        <dbReference type="ARBA" id="ARBA00012616"/>
    </source>
</evidence>
<dbReference type="EC" id="2.1.2.10" evidence="2"/>
<dbReference type="InterPro" id="IPR027266">
    <property type="entry name" value="TrmE/GcvT-like"/>
</dbReference>
<dbReference type="Gene3D" id="3.30.70.1400">
    <property type="entry name" value="Aminomethyltransferase beta-barrel domains"/>
    <property type="match status" value="1"/>
</dbReference>
<sequence length="377" mass="40384">MAVSGATLLKTPLHARHVAAGARMVPFAGYDMPVQYPLGILKEHQWTREKAGLFDVSHMGQAWLIGPDHATTAKALETLVPADMLNLAPGQQRYTQLLTEEGGIIDDLMVVRPGDPAHDGRLFLVVNAGTKEGDYAHMAARLPADVRLERLDDRALVALQGPQAVAVLSGLAPEVAEMTFMTARYVDLDGISAHVTRSGYTGEDGYEISVAATDAEALWDKLTAHEAVEPIGLGARDSLRLEAGYCLYGHDIDTQTSPIEAALNWSIQKRRREEGGFPGHARIIREISEGPARRRVGILPEGRAPAREGTVIATPGGTEIGIVTSGGFGPSVGGPVAMGYVATPHAEPGTALHLIVRSKAQPAKVAKLPFTQHRYKR</sequence>
<dbReference type="Proteomes" id="UP000182800">
    <property type="component" value="Unassembled WGS sequence"/>
</dbReference>
<dbReference type="Gene3D" id="4.10.1250.10">
    <property type="entry name" value="Aminomethyltransferase fragment"/>
    <property type="match status" value="1"/>
</dbReference>
<keyword evidence="10" id="KW-0489">Methyltransferase</keyword>
<dbReference type="Pfam" id="PF08669">
    <property type="entry name" value="GCV_T_C"/>
    <property type="match status" value="1"/>
</dbReference>
<evidence type="ECO:0000313" key="12">
    <source>
        <dbReference type="Proteomes" id="UP000050497"/>
    </source>
</evidence>
<dbReference type="InterPro" id="IPR028896">
    <property type="entry name" value="GcvT/YgfZ/DmdA"/>
</dbReference>
<evidence type="ECO:0000313" key="13">
    <source>
        <dbReference type="Proteomes" id="UP000182800"/>
    </source>
</evidence>
<evidence type="ECO:0000313" key="10">
    <source>
        <dbReference type="EMBL" id="KPQ09487.1"/>
    </source>
</evidence>
<gene>
    <name evidence="10" type="primary">gcvT</name>
    <name evidence="11" type="ORF">GA0071312_0381</name>
    <name evidence="10" type="ORF">HLUCCO17_14855</name>
</gene>
<dbReference type="EMBL" id="FMBM01000001">
    <property type="protein sequence ID" value="SCC78596.1"/>
    <property type="molecule type" value="Genomic_DNA"/>
</dbReference>
<dbReference type="GO" id="GO:0005960">
    <property type="term" value="C:glycine cleavage complex"/>
    <property type="evidence" value="ECO:0007669"/>
    <property type="project" value="InterPro"/>
</dbReference>
<dbReference type="RefSeq" id="WP_074443392.1">
    <property type="nucleotide sequence ID" value="NZ_FMBM01000001.1"/>
</dbReference>
<evidence type="ECO:0000259" key="9">
    <source>
        <dbReference type="Pfam" id="PF08669"/>
    </source>
</evidence>
<comment type="caution">
    <text evidence="10">The sequence shown here is derived from an EMBL/GenBank/DDBJ whole genome shotgun (WGS) entry which is preliminary data.</text>
</comment>
<dbReference type="InterPro" id="IPR029043">
    <property type="entry name" value="GcvT/YgfZ_C"/>
</dbReference>
<dbReference type="GO" id="GO:0008168">
    <property type="term" value="F:methyltransferase activity"/>
    <property type="evidence" value="ECO:0007669"/>
    <property type="project" value="UniProtKB-KW"/>
</dbReference>
<evidence type="ECO:0000256" key="1">
    <source>
        <dbReference type="ARBA" id="ARBA00008609"/>
    </source>
</evidence>
<dbReference type="InterPro" id="IPR013977">
    <property type="entry name" value="GcvT_C"/>
</dbReference>
<keyword evidence="4 10" id="KW-0808">Transferase</keyword>